<dbReference type="InterPro" id="IPR018756">
    <property type="entry name" value="DUF2314"/>
</dbReference>
<dbReference type="Pfam" id="PF10077">
    <property type="entry name" value="DUF2314"/>
    <property type="match status" value="1"/>
</dbReference>
<evidence type="ECO:0000313" key="3">
    <source>
        <dbReference type="EMBL" id="XDK36381.1"/>
    </source>
</evidence>
<feature type="domain" description="DUF2314" evidence="2">
    <location>
        <begin position="15"/>
        <end position="148"/>
    </location>
</feature>
<name>A0AB39I2I0_9PSED</name>
<gene>
    <name evidence="3" type="ORF">AB4Y39_22155</name>
</gene>
<sequence>MTTKTIYDVEGESEALVLARRNAQLTFKHFCRELSSERRRIVPALDFAAVKIGFAVPPSNAATPTQENMWVSDVEFDGETIKGILINSPQWVTSLSAGDVIEVPLSDLDDWMYVADGVVFGGYTIDVIRAGLSIEERASHDAAWGLDFGAPGEVLVAPASSALPEREWSEFPVSEKSFDQLNQVQRDTPSTLSEPEDEAAGIPLWPIGLGILLVGLFGLYCLLSDSLPVALVGSQGTTDQFLSFMLVTLITGIGLISGTGPWYFRWRLRTPQWGKSRALDVVAICLVPVIATLLQHYSNT</sequence>
<keyword evidence="1" id="KW-1133">Transmembrane helix</keyword>
<accession>A0AB39I2I0</accession>
<feature type="transmembrane region" description="Helical" evidence="1">
    <location>
        <begin position="243"/>
        <end position="266"/>
    </location>
</feature>
<feature type="transmembrane region" description="Helical" evidence="1">
    <location>
        <begin position="278"/>
        <end position="297"/>
    </location>
</feature>
<reference evidence="3" key="1">
    <citation type="submission" date="2024-07" db="EMBL/GenBank/DDBJ databases">
        <title>Identification and characteristics of a novel species of coltsfoot's symbiotic bacteria.</title>
        <authorList>
            <person name="Juszczyk A."/>
            <person name="Jasielczuk I."/>
            <person name="Gurgul A."/>
            <person name="Rogala M."/>
            <person name="Kowalczyk A."/>
            <person name="Szmatola T."/>
            <person name="Kosecka-Strojek M."/>
            <person name="Arent Z."/>
            <person name="Latowski D."/>
        </authorList>
    </citation>
    <scope>NUCLEOTIDE SEQUENCE</scope>
    <source>
        <strain evidence="3">Hg7Tf</strain>
    </source>
</reference>
<organism evidence="3">
    <name type="scientific">Pseudomonas sp. Hg7Tf</name>
    <dbReference type="NCBI Taxonomy" id="3236988"/>
    <lineage>
        <taxon>Bacteria</taxon>
        <taxon>Pseudomonadati</taxon>
        <taxon>Pseudomonadota</taxon>
        <taxon>Gammaproteobacteria</taxon>
        <taxon>Pseudomonadales</taxon>
        <taxon>Pseudomonadaceae</taxon>
        <taxon>Pseudomonas</taxon>
    </lineage>
</organism>
<proteinExistence type="predicted"/>
<evidence type="ECO:0000256" key="1">
    <source>
        <dbReference type="SAM" id="Phobius"/>
    </source>
</evidence>
<feature type="transmembrane region" description="Helical" evidence="1">
    <location>
        <begin position="202"/>
        <end position="223"/>
    </location>
</feature>
<dbReference type="AlphaFoldDB" id="A0AB39I2I0"/>
<protein>
    <submittedName>
        <fullName evidence="3">DUF2314 domain-containing protein</fullName>
    </submittedName>
</protein>
<evidence type="ECO:0000259" key="2">
    <source>
        <dbReference type="Pfam" id="PF10077"/>
    </source>
</evidence>
<keyword evidence="1" id="KW-0812">Transmembrane</keyword>
<dbReference type="RefSeq" id="WP_052675599.1">
    <property type="nucleotide sequence ID" value="NZ_CP162607.1"/>
</dbReference>
<dbReference type="EMBL" id="CP162607">
    <property type="protein sequence ID" value="XDK36381.1"/>
    <property type="molecule type" value="Genomic_DNA"/>
</dbReference>
<keyword evidence="1" id="KW-0472">Membrane</keyword>